<dbReference type="EMBL" id="CP029343">
    <property type="protein sequence ID" value="AWL04246.1"/>
    <property type="molecule type" value="Genomic_DNA"/>
</dbReference>
<dbReference type="KEGG" id="mtim:DIR46_07240"/>
<sequence>MTREHDPCAMCERFTVPTDGAPVGQCTAWGEPKPWNGQIGVLFKEAKDRAPRARYVAMQQEKAQA</sequence>
<dbReference type="AlphaFoldDB" id="A0A2S2DHA2"/>
<protein>
    <submittedName>
        <fullName evidence="1">Uncharacterized protein</fullName>
    </submittedName>
</protein>
<evidence type="ECO:0000313" key="2">
    <source>
        <dbReference type="Proteomes" id="UP000245820"/>
    </source>
</evidence>
<organism evidence="1 2">
    <name type="scientific">Massilia oculi</name>
    <dbReference type="NCBI Taxonomy" id="945844"/>
    <lineage>
        <taxon>Bacteria</taxon>
        <taxon>Pseudomonadati</taxon>
        <taxon>Pseudomonadota</taxon>
        <taxon>Betaproteobacteria</taxon>
        <taxon>Burkholderiales</taxon>
        <taxon>Oxalobacteraceae</taxon>
        <taxon>Telluria group</taxon>
        <taxon>Massilia</taxon>
    </lineage>
</organism>
<name>A0A2S2DHA2_9BURK</name>
<dbReference type="OrthoDB" id="9878043at2"/>
<keyword evidence="2" id="KW-1185">Reference proteome</keyword>
<dbReference type="Proteomes" id="UP000245820">
    <property type="component" value="Chromosome"/>
</dbReference>
<evidence type="ECO:0000313" key="1">
    <source>
        <dbReference type="EMBL" id="AWL04246.1"/>
    </source>
</evidence>
<accession>A0A2S2DHA2</accession>
<dbReference type="RefSeq" id="WP_109344632.1">
    <property type="nucleotide sequence ID" value="NZ_CP029343.1"/>
</dbReference>
<reference evidence="1 2" key="1">
    <citation type="submission" date="2018-05" db="EMBL/GenBank/DDBJ databases">
        <title>Complete genome sequence of Massilia oculi sp. nov. CCUG 43427T (=DSM 26321T), the type strain of M. oculi, and comparison with genome sequences of other Massilia strains.</title>
        <authorList>
            <person name="Zhu B."/>
        </authorList>
    </citation>
    <scope>NUCLEOTIDE SEQUENCE [LARGE SCALE GENOMIC DNA]</scope>
    <source>
        <strain evidence="1 2">CCUG 43427</strain>
    </source>
</reference>
<proteinExistence type="predicted"/>
<gene>
    <name evidence="1" type="ORF">DIR46_07240</name>
</gene>